<evidence type="ECO:0000313" key="3">
    <source>
        <dbReference type="Proteomes" id="UP000321793"/>
    </source>
</evidence>
<gene>
    <name evidence="2" type="ORF">KLO01_06580</name>
</gene>
<accession>A0A512SXD9</accession>
<keyword evidence="3" id="KW-1185">Reference proteome</keyword>
<protein>
    <submittedName>
        <fullName evidence="2">Uncharacterized protein</fullName>
    </submittedName>
</protein>
<evidence type="ECO:0000256" key="1">
    <source>
        <dbReference type="SAM" id="MobiDB-lite"/>
    </source>
</evidence>
<organism evidence="2 3">
    <name type="scientific">Knoellia locipacati</name>
    <dbReference type="NCBI Taxonomy" id="882824"/>
    <lineage>
        <taxon>Bacteria</taxon>
        <taxon>Bacillati</taxon>
        <taxon>Actinomycetota</taxon>
        <taxon>Actinomycetes</taxon>
        <taxon>Micrococcales</taxon>
        <taxon>Intrasporangiaceae</taxon>
        <taxon>Knoellia</taxon>
    </lineage>
</organism>
<feature type="region of interest" description="Disordered" evidence="1">
    <location>
        <begin position="1"/>
        <end position="47"/>
    </location>
</feature>
<dbReference type="AlphaFoldDB" id="A0A512SXD9"/>
<proteinExistence type="predicted"/>
<comment type="caution">
    <text evidence="2">The sequence shown here is derived from an EMBL/GenBank/DDBJ whole genome shotgun (WGS) entry which is preliminary data.</text>
</comment>
<sequence length="103" mass="10830">MGEAARDADLGSAHRAARGLRPSRTPRQEAAPQGPAPLSADAVPVGETQAEAAVELLLEDVLDELDGVEVDDVDDEELLVLDDESDGGLAGVELVDEERESVR</sequence>
<name>A0A512SXD9_9MICO</name>
<reference evidence="2 3" key="1">
    <citation type="submission" date="2019-07" db="EMBL/GenBank/DDBJ databases">
        <title>Whole genome shotgun sequence of Knoellia locipacati NBRC 109775.</title>
        <authorList>
            <person name="Hosoyama A."/>
            <person name="Uohara A."/>
            <person name="Ohji S."/>
            <person name="Ichikawa N."/>
        </authorList>
    </citation>
    <scope>NUCLEOTIDE SEQUENCE [LARGE SCALE GENOMIC DNA]</scope>
    <source>
        <strain evidence="2 3">NBRC 109775</strain>
    </source>
</reference>
<dbReference type="EMBL" id="BKBA01000003">
    <property type="protein sequence ID" value="GEQ12611.1"/>
    <property type="molecule type" value="Genomic_DNA"/>
</dbReference>
<dbReference type="Proteomes" id="UP000321793">
    <property type="component" value="Unassembled WGS sequence"/>
</dbReference>
<evidence type="ECO:0000313" key="2">
    <source>
        <dbReference type="EMBL" id="GEQ12611.1"/>
    </source>
</evidence>